<evidence type="ECO:0000256" key="11">
    <source>
        <dbReference type="ARBA" id="ARBA00023002"/>
    </source>
</evidence>
<gene>
    <name evidence="20" type="primary">ribD</name>
    <name evidence="20" type="ORF">Ami3637_13490</name>
</gene>
<evidence type="ECO:0000256" key="18">
    <source>
        <dbReference type="PIRSR" id="PIRSR006769-3"/>
    </source>
</evidence>
<evidence type="ECO:0000313" key="20">
    <source>
        <dbReference type="EMBL" id="QHI73256.1"/>
    </source>
</evidence>
<dbReference type="NCBIfam" id="TIGR00227">
    <property type="entry name" value="ribD_Cterm"/>
    <property type="match status" value="1"/>
</dbReference>
<feature type="binding site" evidence="17">
    <location>
        <position position="292"/>
    </location>
    <ligand>
        <name>substrate</name>
    </ligand>
</feature>
<evidence type="ECO:0000256" key="1">
    <source>
        <dbReference type="ARBA" id="ARBA00002151"/>
    </source>
</evidence>
<dbReference type="InterPro" id="IPR016192">
    <property type="entry name" value="APOBEC/CMP_deaminase_Zn-bd"/>
</dbReference>
<accession>A0A6P1MNK4</accession>
<feature type="domain" description="CMP/dCMP-type deaminase" evidence="19">
    <location>
        <begin position="1"/>
        <end position="123"/>
    </location>
</feature>
<dbReference type="InterPro" id="IPR050765">
    <property type="entry name" value="Riboflavin_Biosynth_HTPR"/>
</dbReference>
<evidence type="ECO:0000256" key="4">
    <source>
        <dbReference type="ARBA" id="ARBA00005259"/>
    </source>
</evidence>
<keyword evidence="6 15" id="KW-0686">Riboflavin biosynthesis</keyword>
<dbReference type="NCBIfam" id="TIGR00326">
    <property type="entry name" value="eubact_ribD"/>
    <property type="match status" value="1"/>
</dbReference>
<dbReference type="EC" id="1.1.1.193" evidence="15"/>
<feature type="binding site" evidence="17">
    <location>
        <position position="170"/>
    </location>
    <ligand>
        <name>NADP(+)</name>
        <dbReference type="ChEBI" id="CHEBI:58349"/>
    </ligand>
</feature>
<feature type="binding site" evidence="17">
    <location>
        <position position="207"/>
    </location>
    <ligand>
        <name>substrate</name>
    </ligand>
</feature>
<feature type="binding site" evidence="17">
    <location>
        <position position="184"/>
    </location>
    <ligand>
        <name>substrate</name>
    </ligand>
</feature>
<dbReference type="CDD" id="cd01284">
    <property type="entry name" value="Riboflavin_deaminase-reductase"/>
    <property type="match status" value="1"/>
</dbReference>
<evidence type="ECO:0000256" key="9">
    <source>
        <dbReference type="ARBA" id="ARBA00022833"/>
    </source>
</evidence>
<dbReference type="PROSITE" id="PS51747">
    <property type="entry name" value="CYT_DCMP_DEAMINASES_2"/>
    <property type="match status" value="1"/>
</dbReference>
<feature type="binding site" evidence="17">
    <location>
        <position position="196"/>
    </location>
    <ligand>
        <name>NADP(+)</name>
        <dbReference type="ChEBI" id="CHEBI:58349"/>
    </ligand>
</feature>
<dbReference type="Pfam" id="PF00383">
    <property type="entry name" value="dCMP_cyt_deam_1"/>
    <property type="match status" value="1"/>
</dbReference>
<dbReference type="GO" id="GO:0009231">
    <property type="term" value="P:riboflavin biosynthetic process"/>
    <property type="evidence" value="ECO:0007669"/>
    <property type="project" value="UniProtKB-UniPathway"/>
</dbReference>
<evidence type="ECO:0000313" key="21">
    <source>
        <dbReference type="Proteomes" id="UP000463883"/>
    </source>
</evidence>
<dbReference type="EMBL" id="CP047591">
    <property type="protein sequence ID" value="QHI73256.1"/>
    <property type="molecule type" value="Genomic_DNA"/>
</dbReference>
<dbReference type="Gene3D" id="3.40.430.10">
    <property type="entry name" value="Dihydrofolate Reductase, subunit A"/>
    <property type="match status" value="1"/>
</dbReference>
<dbReference type="PROSITE" id="PS00903">
    <property type="entry name" value="CYT_DCMP_DEAMINASES_1"/>
    <property type="match status" value="1"/>
</dbReference>
<dbReference type="GO" id="GO:0050661">
    <property type="term" value="F:NADP binding"/>
    <property type="evidence" value="ECO:0007669"/>
    <property type="project" value="InterPro"/>
</dbReference>
<dbReference type="InterPro" id="IPR016193">
    <property type="entry name" value="Cytidine_deaminase-like"/>
</dbReference>
<dbReference type="FunFam" id="3.40.140.10:FF:000025">
    <property type="entry name" value="Riboflavin biosynthesis protein RibD"/>
    <property type="match status" value="1"/>
</dbReference>
<comment type="cofactor">
    <cofactor evidence="15 18">
        <name>Zn(2+)</name>
        <dbReference type="ChEBI" id="CHEBI:29105"/>
    </cofactor>
    <text evidence="15 18">Binds 1 zinc ion.</text>
</comment>
<dbReference type="SUPFAM" id="SSF53597">
    <property type="entry name" value="Dihydrofolate reductase-like"/>
    <property type="match status" value="1"/>
</dbReference>
<dbReference type="InterPro" id="IPR002734">
    <property type="entry name" value="RibDG_C"/>
</dbReference>
<keyword evidence="10 15" id="KW-0521">NADP</keyword>
<dbReference type="EC" id="3.5.4.26" evidence="15"/>
<dbReference type="AlphaFoldDB" id="A0A6P1MNK4"/>
<dbReference type="InterPro" id="IPR011549">
    <property type="entry name" value="RibD_C"/>
</dbReference>
<protein>
    <recommendedName>
        <fullName evidence="15">Riboflavin biosynthesis protein RibD</fullName>
    </recommendedName>
    <domain>
        <recommendedName>
            <fullName evidence="15">Diaminohydroxyphosphoribosylaminopyrimidine deaminase</fullName>
            <shortName evidence="15">DRAP deaminase</shortName>
            <ecNumber evidence="15">3.5.4.26</ecNumber>
        </recommendedName>
        <alternativeName>
            <fullName evidence="15">Riboflavin-specific deaminase</fullName>
        </alternativeName>
    </domain>
    <domain>
        <recommendedName>
            <fullName evidence="15">5-amino-6-(5-phosphoribosylamino)uracil reductase</fullName>
            <ecNumber evidence="15">1.1.1.193</ecNumber>
        </recommendedName>
        <alternativeName>
            <fullName evidence="15">HTP reductase</fullName>
        </alternativeName>
    </domain>
</protein>
<dbReference type="InterPro" id="IPR004794">
    <property type="entry name" value="Eubact_RibD"/>
</dbReference>
<evidence type="ECO:0000256" key="3">
    <source>
        <dbReference type="ARBA" id="ARBA00004910"/>
    </source>
</evidence>
<feature type="binding site" evidence="17">
    <location>
        <position position="154"/>
    </location>
    <ligand>
        <name>NADP(+)</name>
        <dbReference type="ChEBI" id="CHEBI:58349"/>
    </ligand>
</feature>
<keyword evidence="9 15" id="KW-0862">Zinc</keyword>
<dbReference type="GO" id="GO:0008270">
    <property type="term" value="F:zinc ion binding"/>
    <property type="evidence" value="ECO:0007669"/>
    <property type="project" value="InterPro"/>
</dbReference>
<feature type="active site" description="Proton donor" evidence="16">
    <location>
        <position position="52"/>
    </location>
</feature>
<dbReference type="Pfam" id="PF01872">
    <property type="entry name" value="RibD_C"/>
    <property type="match status" value="1"/>
</dbReference>
<dbReference type="RefSeq" id="WP_162363022.1">
    <property type="nucleotide sequence ID" value="NZ_CP047591.1"/>
</dbReference>
<proteinExistence type="inferred from homology"/>
<dbReference type="PANTHER" id="PTHR38011">
    <property type="entry name" value="DIHYDROFOLATE REDUCTASE FAMILY PROTEIN (AFU_ORTHOLOGUE AFUA_8G06820)"/>
    <property type="match status" value="1"/>
</dbReference>
<comment type="pathway">
    <text evidence="3 15">Cofactor biosynthesis; riboflavin biosynthesis; 5-amino-6-(D-ribitylamino)uracil from GTP: step 3/4.</text>
</comment>
<comment type="catalytic activity">
    <reaction evidence="14 15">
        <text>2,5-diamino-6-hydroxy-4-(5-phosphoribosylamino)-pyrimidine + H2O + H(+) = 5-amino-6-(5-phospho-D-ribosylamino)uracil + NH4(+)</text>
        <dbReference type="Rhea" id="RHEA:21868"/>
        <dbReference type="ChEBI" id="CHEBI:15377"/>
        <dbReference type="ChEBI" id="CHEBI:15378"/>
        <dbReference type="ChEBI" id="CHEBI:28938"/>
        <dbReference type="ChEBI" id="CHEBI:58453"/>
        <dbReference type="ChEBI" id="CHEBI:58614"/>
        <dbReference type="EC" id="3.5.4.26"/>
    </reaction>
</comment>
<evidence type="ECO:0000259" key="19">
    <source>
        <dbReference type="PROSITE" id="PS51747"/>
    </source>
</evidence>
<feature type="binding site" evidence="17">
    <location>
        <position position="221"/>
    </location>
    <ligand>
        <name>NADP(+)</name>
        <dbReference type="ChEBI" id="CHEBI:58349"/>
    </ligand>
</feature>
<comment type="pathway">
    <text evidence="2 15">Cofactor biosynthesis; riboflavin biosynthesis; 5-amino-6-(D-ribitylamino)uracil from GTP: step 2/4.</text>
</comment>
<evidence type="ECO:0000256" key="7">
    <source>
        <dbReference type="ARBA" id="ARBA00022723"/>
    </source>
</evidence>
<evidence type="ECO:0000256" key="16">
    <source>
        <dbReference type="PIRSR" id="PIRSR006769-1"/>
    </source>
</evidence>
<dbReference type="SUPFAM" id="SSF53927">
    <property type="entry name" value="Cytidine deaminase-like"/>
    <property type="match status" value="1"/>
</dbReference>
<keyword evidence="21" id="KW-1185">Reference proteome</keyword>
<comment type="catalytic activity">
    <reaction evidence="13 15">
        <text>5-amino-6-(5-phospho-D-ribitylamino)uracil + NADP(+) = 5-amino-6-(5-phospho-D-ribosylamino)uracil + NADPH + H(+)</text>
        <dbReference type="Rhea" id="RHEA:17845"/>
        <dbReference type="ChEBI" id="CHEBI:15378"/>
        <dbReference type="ChEBI" id="CHEBI:57783"/>
        <dbReference type="ChEBI" id="CHEBI:58349"/>
        <dbReference type="ChEBI" id="CHEBI:58421"/>
        <dbReference type="ChEBI" id="CHEBI:58453"/>
        <dbReference type="EC" id="1.1.1.193"/>
    </reaction>
</comment>
<evidence type="ECO:0000256" key="6">
    <source>
        <dbReference type="ARBA" id="ARBA00022619"/>
    </source>
</evidence>
<dbReference type="InterPro" id="IPR002125">
    <property type="entry name" value="CMP_dCMP_dom"/>
</dbReference>
<feature type="binding site" evidence="18">
    <location>
        <position position="50"/>
    </location>
    <ligand>
        <name>Zn(2+)</name>
        <dbReference type="ChEBI" id="CHEBI:29105"/>
        <note>catalytic</note>
    </ligand>
</feature>
<feature type="binding site" evidence="17">
    <location>
        <position position="200"/>
    </location>
    <ligand>
        <name>NADP(+)</name>
        <dbReference type="ChEBI" id="CHEBI:58349"/>
    </ligand>
</feature>
<evidence type="ECO:0000256" key="14">
    <source>
        <dbReference type="ARBA" id="ARBA00049886"/>
    </source>
</evidence>
<evidence type="ECO:0000256" key="12">
    <source>
        <dbReference type="ARBA" id="ARBA00023268"/>
    </source>
</evidence>
<dbReference type="GO" id="GO:0008835">
    <property type="term" value="F:diaminohydroxyphosphoribosylaminopyrimidine deaminase activity"/>
    <property type="evidence" value="ECO:0007669"/>
    <property type="project" value="UniProtKB-EC"/>
</dbReference>
<comment type="function">
    <text evidence="1 15">Converts 2,5-diamino-6-(ribosylamino)-4(3h)-pyrimidinone 5'-phosphate into 5-amino-6-(ribosylamino)-2,4(1h,3h)-pyrimidinedione 5'-phosphate.</text>
</comment>
<evidence type="ECO:0000256" key="5">
    <source>
        <dbReference type="ARBA" id="ARBA00007417"/>
    </source>
</evidence>
<dbReference type="InterPro" id="IPR024072">
    <property type="entry name" value="DHFR-like_dom_sf"/>
</dbReference>
<dbReference type="Proteomes" id="UP000463883">
    <property type="component" value="Chromosome"/>
</dbReference>
<comment type="similarity">
    <text evidence="4 15">In the N-terminal section; belongs to the cytidine and deoxycytidylate deaminase family.</text>
</comment>
<reference evidence="20 21" key="1">
    <citation type="submission" date="2020-01" db="EMBL/GenBank/DDBJ databases">
        <title>Genomic analysis of Aminipila sp. CBA3637.</title>
        <authorList>
            <person name="Kim Y.B."/>
            <person name="Roh S.W."/>
        </authorList>
    </citation>
    <scope>NUCLEOTIDE SEQUENCE [LARGE SCALE GENOMIC DNA]</scope>
    <source>
        <strain evidence="20 21">CBA3637</strain>
    </source>
</reference>
<keyword evidence="12" id="KW-0511">Multifunctional enzyme</keyword>
<dbReference type="PIRSF" id="PIRSF006769">
    <property type="entry name" value="RibD"/>
    <property type="match status" value="1"/>
</dbReference>
<sequence>MTDEKYMQLAIELAKKAEGWTNPNPLVGAIVVKNGNIIGQGYHEKLGMPHAERNALANCTEDPKGATIYVTLEPCCHYGRTPPCTEAIIEKGISRVVVGVQDPNLIVAGKGIGILEKSGIQVTLGILEKECRELNKVFFHYMIEKKPFVAMKYAMTMDGKIAAYTGKSKWITGETARDHVHMLRHKYMAIMVGIGTVLKDNPRLDCRLPGLKNPKRIVCDTNLRIPVDSYIVSTAGSIETYIATASDDNEKIKRLTEAGCFVLSIPKSHNHIDLNILMQILGKKGIDSILLEGGGTLNYEALNKGLVDYVYAYVAPKIFGGKDALTAVEGTGAENPEKAFLLKNRKITLLGDDILMEYEV</sequence>
<feature type="binding site" evidence="18">
    <location>
        <position position="84"/>
    </location>
    <ligand>
        <name>Zn(2+)</name>
        <dbReference type="ChEBI" id="CHEBI:29105"/>
        <note>catalytic</note>
    </ligand>
</feature>
<evidence type="ECO:0000256" key="2">
    <source>
        <dbReference type="ARBA" id="ARBA00004882"/>
    </source>
</evidence>
<evidence type="ECO:0000256" key="13">
    <source>
        <dbReference type="ARBA" id="ARBA00049861"/>
    </source>
</evidence>
<feature type="binding site" evidence="17">
    <location>
        <position position="204"/>
    </location>
    <ligand>
        <name>substrate</name>
    </ligand>
</feature>
<feature type="binding site" evidence="17">
    <location>
        <position position="168"/>
    </location>
    <ligand>
        <name>substrate</name>
    </ligand>
</feature>
<dbReference type="UniPathway" id="UPA00275">
    <property type="reaction ID" value="UER00401"/>
</dbReference>
<evidence type="ECO:0000256" key="17">
    <source>
        <dbReference type="PIRSR" id="PIRSR006769-2"/>
    </source>
</evidence>
<feature type="binding site" evidence="18">
    <location>
        <position position="75"/>
    </location>
    <ligand>
        <name>Zn(2+)</name>
        <dbReference type="ChEBI" id="CHEBI:29105"/>
        <note>catalytic</note>
    </ligand>
</feature>
<keyword evidence="7 15" id="KW-0479">Metal-binding</keyword>
<dbReference type="Gene3D" id="3.40.140.10">
    <property type="entry name" value="Cytidine Deaminase, domain 2"/>
    <property type="match status" value="1"/>
</dbReference>
<keyword evidence="8 15" id="KW-0378">Hydrolase</keyword>
<comment type="similarity">
    <text evidence="5 15">In the C-terminal section; belongs to the HTP reductase family.</text>
</comment>
<organism evidence="20 21">
    <name type="scientific">Aminipila terrae</name>
    <dbReference type="NCBI Taxonomy" id="2697030"/>
    <lineage>
        <taxon>Bacteria</taxon>
        <taxon>Bacillati</taxon>
        <taxon>Bacillota</taxon>
        <taxon>Clostridia</taxon>
        <taxon>Peptostreptococcales</taxon>
        <taxon>Anaerovoracaceae</taxon>
        <taxon>Aminipila</taxon>
    </lineage>
</organism>
<keyword evidence="11 15" id="KW-0560">Oxidoreductase</keyword>
<evidence type="ECO:0000256" key="15">
    <source>
        <dbReference type="PIRNR" id="PIRNR006769"/>
    </source>
</evidence>
<name>A0A6P1MNK4_9FIRM</name>
<evidence type="ECO:0000256" key="10">
    <source>
        <dbReference type="ARBA" id="ARBA00022857"/>
    </source>
</evidence>
<dbReference type="PANTHER" id="PTHR38011:SF7">
    <property type="entry name" value="2,5-DIAMINO-6-RIBOSYLAMINO-4(3H)-PYRIMIDINONE 5'-PHOSPHATE REDUCTASE"/>
    <property type="match status" value="1"/>
</dbReference>
<dbReference type="GO" id="GO:0008703">
    <property type="term" value="F:5-amino-6-(5-phosphoribosylamino)uracil reductase activity"/>
    <property type="evidence" value="ECO:0007669"/>
    <property type="project" value="UniProtKB-EC"/>
</dbReference>
<evidence type="ECO:0000256" key="8">
    <source>
        <dbReference type="ARBA" id="ARBA00022801"/>
    </source>
</evidence>
<dbReference type="KEGG" id="amic:Ami3637_13490"/>